<dbReference type="Gene3D" id="3.40.50.300">
    <property type="entry name" value="P-loop containing nucleotide triphosphate hydrolases"/>
    <property type="match status" value="1"/>
</dbReference>
<evidence type="ECO:0000313" key="3">
    <source>
        <dbReference type="Proteomes" id="UP001596157"/>
    </source>
</evidence>
<feature type="domain" description="AAA+ ATPase" evidence="1">
    <location>
        <begin position="37"/>
        <end position="218"/>
    </location>
</feature>
<accession>A0ABW0EU86</accession>
<organism evidence="2 3">
    <name type="scientific">Actinokineospora guangxiensis</name>
    <dbReference type="NCBI Taxonomy" id="1490288"/>
    <lineage>
        <taxon>Bacteria</taxon>
        <taxon>Bacillati</taxon>
        <taxon>Actinomycetota</taxon>
        <taxon>Actinomycetes</taxon>
        <taxon>Pseudonocardiales</taxon>
        <taxon>Pseudonocardiaceae</taxon>
        <taxon>Actinokineospora</taxon>
    </lineage>
</organism>
<dbReference type="Proteomes" id="UP001596157">
    <property type="component" value="Unassembled WGS sequence"/>
</dbReference>
<evidence type="ECO:0000259" key="1">
    <source>
        <dbReference type="SMART" id="SM00382"/>
    </source>
</evidence>
<dbReference type="EMBL" id="JBHSKF010000019">
    <property type="protein sequence ID" value="MFC5290933.1"/>
    <property type="molecule type" value="Genomic_DNA"/>
</dbReference>
<dbReference type="InterPro" id="IPR003593">
    <property type="entry name" value="AAA+_ATPase"/>
</dbReference>
<dbReference type="SUPFAM" id="SSF52540">
    <property type="entry name" value="P-loop containing nucleoside triphosphate hydrolases"/>
    <property type="match status" value="1"/>
</dbReference>
<gene>
    <name evidence="2" type="ORF">ACFPM7_28115</name>
</gene>
<dbReference type="PANTHER" id="PTHR22674:SF6">
    <property type="entry name" value="NTPASE KAP FAMILY P-LOOP DOMAIN-CONTAINING PROTEIN 1"/>
    <property type="match status" value="1"/>
</dbReference>
<dbReference type="SMART" id="SM00382">
    <property type="entry name" value="AAA"/>
    <property type="match status" value="1"/>
</dbReference>
<comment type="caution">
    <text evidence="2">The sequence shown here is derived from an EMBL/GenBank/DDBJ whole genome shotgun (WGS) entry which is preliminary data.</text>
</comment>
<dbReference type="PANTHER" id="PTHR22674">
    <property type="entry name" value="NTPASE, KAP FAMILY P-LOOP DOMAIN-CONTAINING 1"/>
    <property type="match status" value="1"/>
</dbReference>
<dbReference type="RefSeq" id="WP_378250832.1">
    <property type="nucleotide sequence ID" value="NZ_JBHSKF010000019.1"/>
</dbReference>
<dbReference type="InterPro" id="IPR052754">
    <property type="entry name" value="NTPase_KAP_P-loop"/>
</dbReference>
<evidence type="ECO:0000313" key="2">
    <source>
        <dbReference type="EMBL" id="MFC5290933.1"/>
    </source>
</evidence>
<name>A0ABW0EU86_9PSEU</name>
<dbReference type="InterPro" id="IPR027417">
    <property type="entry name" value="P-loop_NTPase"/>
</dbReference>
<keyword evidence="3" id="KW-1185">Reference proteome</keyword>
<reference evidence="3" key="1">
    <citation type="journal article" date="2019" name="Int. J. Syst. Evol. Microbiol.">
        <title>The Global Catalogue of Microorganisms (GCM) 10K type strain sequencing project: providing services to taxonomists for standard genome sequencing and annotation.</title>
        <authorList>
            <consortium name="The Broad Institute Genomics Platform"/>
            <consortium name="The Broad Institute Genome Sequencing Center for Infectious Disease"/>
            <person name="Wu L."/>
            <person name="Ma J."/>
        </authorList>
    </citation>
    <scope>NUCLEOTIDE SEQUENCE [LARGE SCALE GENOMIC DNA]</scope>
    <source>
        <strain evidence="3">CCUG 59778</strain>
    </source>
</reference>
<sequence length="696" mass="76716">MKTKGDNPIKAADEDRLGRVDQAQQVAQALYGIDASEGSVVAILGPWGSGKTSLVNLVKERVRDSELVVLEFNPWMFSGSEQLVGSFLSEIAAQLRVKDPKLARFADQFDTYGDMLTVASVIPVVGPFLERLKNAGGVLKKLKERKKEGVGAYRARLAEALSQLEQPIVVVLDDIDRLTTQEIRDIFKLVRLTASFPNIIYLLAFDRARVEAALQDVNIDGRAYLEKIVQLTIDLPVIPESVVYREIMDALNDSLSGSGKEAEHDEVRLHDILPEIVRPLIKNMRDIRRYTAALRTSFGQLGGKIELVDLIALEAIRVFLPETFEAMVNARAALTSPAPPLGARYGRDDGQKDAIEALLKSADERGHKAVASALVSRVFLAGSRHLSGGMHYDSSFMETWRRDRRVAHPDVLALYLERIEGQGYVLFDLAEDVGSTVNDASGFSTRLRELPPDAVADVLDNLGDRHFTQLDANAAGDALAVVLNILPSLPERPRTSLYHRSAGLSVQGVAYRLLKRIHDTAAAEDEHGHVTRAIETAWTKIEWLSSKAILLYLAERESDGSGFLDGGQLSALHDRLNAEMLAADVSQLLGEPELIRLLVRVDGYAVQRELLDDAQFARAVLLGAVTESRSQSLGSRAIRKSKSLFWDSMIKIFGTEVSLLAAVTLVRELAENDPDVLAALELADKYAEGWRPRDFD</sequence>
<proteinExistence type="predicted"/>
<protein>
    <submittedName>
        <fullName evidence="2">P-loop NTPase fold protein</fullName>
    </submittedName>
</protein>
<dbReference type="Pfam" id="PF07693">
    <property type="entry name" value="KAP_NTPase"/>
    <property type="match status" value="1"/>
</dbReference>
<dbReference type="InterPro" id="IPR011646">
    <property type="entry name" value="KAP_P-loop"/>
</dbReference>